<gene>
    <name evidence="1" type="ORF">EVAR_19966_1</name>
</gene>
<reference evidence="1 2" key="1">
    <citation type="journal article" date="2019" name="Commun. Biol.">
        <title>The bagworm genome reveals a unique fibroin gene that provides high tensile strength.</title>
        <authorList>
            <person name="Kono N."/>
            <person name="Nakamura H."/>
            <person name="Ohtoshi R."/>
            <person name="Tomita M."/>
            <person name="Numata K."/>
            <person name="Arakawa K."/>
        </authorList>
    </citation>
    <scope>NUCLEOTIDE SEQUENCE [LARGE SCALE GENOMIC DNA]</scope>
</reference>
<dbReference type="EMBL" id="BGZK01001243">
    <property type="protein sequence ID" value="GBP75317.1"/>
    <property type="molecule type" value="Genomic_DNA"/>
</dbReference>
<dbReference type="AlphaFoldDB" id="A0A4C1YLP6"/>
<evidence type="ECO:0000313" key="2">
    <source>
        <dbReference type="Proteomes" id="UP000299102"/>
    </source>
</evidence>
<name>A0A4C1YLP6_EUMVA</name>
<organism evidence="1 2">
    <name type="scientific">Eumeta variegata</name>
    <name type="common">Bagworm moth</name>
    <name type="synonym">Eumeta japonica</name>
    <dbReference type="NCBI Taxonomy" id="151549"/>
    <lineage>
        <taxon>Eukaryota</taxon>
        <taxon>Metazoa</taxon>
        <taxon>Ecdysozoa</taxon>
        <taxon>Arthropoda</taxon>
        <taxon>Hexapoda</taxon>
        <taxon>Insecta</taxon>
        <taxon>Pterygota</taxon>
        <taxon>Neoptera</taxon>
        <taxon>Endopterygota</taxon>
        <taxon>Lepidoptera</taxon>
        <taxon>Glossata</taxon>
        <taxon>Ditrysia</taxon>
        <taxon>Tineoidea</taxon>
        <taxon>Psychidae</taxon>
        <taxon>Oiketicinae</taxon>
        <taxon>Eumeta</taxon>
    </lineage>
</organism>
<comment type="caution">
    <text evidence="1">The sequence shown here is derived from an EMBL/GenBank/DDBJ whole genome shotgun (WGS) entry which is preliminary data.</text>
</comment>
<dbReference type="Proteomes" id="UP000299102">
    <property type="component" value="Unassembled WGS sequence"/>
</dbReference>
<accession>A0A4C1YLP6</accession>
<sequence>MYTSRNPLDKVSTYGMRRLRGRNADVLRRAFREPPSGDFAHSDRPPKRFRRTAAAHRGFLVVLMKSVRRRIKGGPNNRIDILDNVQSCPRLRNRCWKVRKLTYRTGSILLLNMLILML</sequence>
<proteinExistence type="predicted"/>
<protein>
    <submittedName>
        <fullName evidence="1">Uncharacterized protein</fullName>
    </submittedName>
</protein>
<evidence type="ECO:0000313" key="1">
    <source>
        <dbReference type="EMBL" id="GBP75317.1"/>
    </source>
</evidence>
<keyword evidence="2" id="KW-1185">Reference proteome</keyword>